<organism evidence="5 6">
    <name type="scientific">Symbiodinium microadriaticum</name>
    <name type="common">Dinoflagellate</name>
    <name type="synonym">Zooxanthella microadriatica</name>
    <dbReference type="NCBI Taxonomy" id="2951"/>
    <lineage>
        <taxon>Eukaryota</taxon>
        <taxon>Sar</taxon>
        <taxon>Alveolata</taxon>
        <taxon>Dinophyceae</taxon>
        <taxon>Suessiales</taxon>
        <taxon>Symbiodiniaceae</taxon>
        <taxon>Symbiodinium</taxon>
    </lineage>
</organism>
<evidence type="ECO:0000259" key="4">
    <source>
        <dbReference type="PROSITE" id="PS50994"/>
    </source>
</evidence>
<dbReference type="GO" id="GO:0008168">
    <property type="term" value="F:methyltransferase activity"/>
    <property type="evidence" value="ECO:0007669"/>
    <property type="project" value="UniProtKB-KW"/>
</dbReference>
<evidence type="ECO:0000313" key="5">
    <source>
        <dbReference type="EMBL" id="OLP79117.1"/>
    </source>
</evidence>
<evidence type="ECO:0000256" key="1">
    <source>
        <dbReference type="PROSITE-ProRule" id="PRU00047"/>
    </source>
</evidence>
<dbReference type="GO" id="GO:0008270">
    <property type="term" value="F:zinc ion binding"/>
    <property type="evidence" value="ECO:0007669"/>
    <property type="project" value="UniProtKB-KW"/>
</dbReference>
<feature type="domain" description="CCHC-type" evidence="3">
    <location>
        <begin position="1213"/>
        <end position="1228"/>
    </location>
</feature>
<dbReference type="SUPFAM" id="SSF57756">
    <property type="entry name" value="Retrovirus zinc finger-like domains"/>
    <property type="match status" value="2"/>
</dbReference>
<feature type="domain" description="Integrase catalytic" evidence="4">
    <location>
        <begin position="2060"/>
        <end position="2223"/>
    </location>
</feature>
<dbReference type="InterPro" id="IPR013103">
    <property type="entry name" value="RVT_2"/>
</dbReference>
<keyword evidence="5" id="KW-0808">Transferase</keyword>
<keyword evidence="1" id="KW-0479">Metal-binding</keyword>
<gene>
    <name evidence="5" type="primary">FV3-083R</name>
    <name evidence="5" type="ORF">AK812_SmicGene40624</name>
</gene>
<dbReference type="GO" id="GO:0003676">
    <property type="term" value="F:nucleic acid binding"/>
    <property type="evidence" value="ECO:0007669"/>
    <property type="project" value="InterPro"/>
</dbReference>
<dbReference type="Gene3D" id="3.40.50.150">
    <property type="entry name" value="Vaccinia Virus protein VP39"/>
    <property type="match status" value="1"/>
</dbReference>
<keyword evidence="5" id="KW-0489">Methyltransferase</keyword>
<dbReference type="InterPro" id="IPR001878">
    <property type="entry name" value="Znf_CCHC"/>
</dbReference>
<dbReference type="InterPro" id="IPR029063">
    <property type="entry name" value="SAM-dependent_MTases_sf"/>
</dbReference>
<reference evidence="5 6" key="1">
    <citation type="submission" date="2016-02" db="EMBL/GenBank/DDBJ databases">
        <title>Genome analysis of coral dinoflagellate symbionts highlights evolutionary adaptations to a symbiotic lifestyle.</title>
        <authorList>
            <person name="Aranda M."/>
            <person name="Li Y."/>
            <person name="Liew Y.J."/>
            <person name="Baumgarten S."/>
            <person name="Simakov O."/>
            <person name="Wilson M."/>
            <person name="Piel J."/>
            <person name="Ashoor H."/>
            <person name="Bougouffa S."/>
            <person name="Bajic V.B."/>
            <person name="Ryu T."/>
            <person name="Ravasi T."/>
            <person name="Bayer T."/>
            <person name="Micklem G."/>
            <person name="Kim H."/>
            <person name="Bhak J."/>
            <person name="Lajeunesse T.C."/>
            <person name="Voolstra C.R."/>
        </authorList>
    </citation>
    <scope>NUCLEOTIDE SEQUENCE [LARGE SCALE GENOMIC DNA]</scope>
    <source>
        <strain evidence="5 6">CCMP2467</strain>
    </source>
</reference>
<dbReference type="InterPro" id="IPR036397">
    <property type="entry name" value="RNaseH_sf"/>
</dbReference>
<dbReference type="Pfam" id="PF00098">
    <property type="entry name" value="zf-CCHC"/>
    <property type="match status" value="2"/>
</dbReference>
<evidence type="ECO:0000259" key="3">
    <source>
        <dbReference type="PROSITE" id="PS50158"/>
    </source>
</evidence>
<feature type="region of interest" description="Disordered" evidence="2">
    <location>
        <begin position="707"/>
        <end position="753"/>
    </location>
</feature>
<sequence>MRLLELFSGTKSIGRAFEALGWQVTSLDSDPQSQPTICEDVLKWDYRAFQPGHFDLVWASPVCTEFSRAMTRRPRRLEEGDRLVLRTVEIIGYLRPRWWAIENPRSGLLKTRSFMKDLPFDDVTYCQYGYRYRKATRIWNNLPWRPSRPVCCKAHRCEAFNNGRHAETAQRQGGKERIGQNRDQLYSIPPRLCEEIAASVNVLVHHRCGLIVARAVFLAKIASRSENHSDLLRHRRTLHELPGPVSAAPELPTAAGGAGRLWRRPSAADAEGVPAAAARLGGGCVHELTENRRSDERIFRFLQYLRVDEPSQRGLPDTCLVISHAYWMAINDQDNRLVGAGGRVPKGCFVTVREVGERIVLDDGQSFTPAELLRSTRLCHAITYASCQGLTLRGRVWLCDTLNPHFSVKHLYDSTSERGIAKVARTAECGAPTGRLGTWDLAFAWLKILTGTATPLSVFGREKALDLGSLRPGGRWVSQKVMEIYLQEVSEGMDNSWHTGHLVALPVASALSFELLWPTIPNFWVLPMSPTSASSSLSPGTANRPPYFASSPCPLGSLRSEAAFRASAALCSPLTPRVNKHSPLQGACAGHRSSALRQPPRPSLGDQYRSGVAAAGALVAKPPDSARSRISDETGWPSGLVAAAGVGVRGVIPRGTLFERFMTCPSEPTRNGSYQFCVVGLDVSTPGQLRYMEVDAREPARRWGRALGASSGLSSGQSDGDWSEDRRAGGMGPHSVFAAEHRRPEGDDQEWDPWSEAAERRPRGYFNWSAPGANEEASSTGTWEHVGSEGGPSSTSWNYGSWGRSQRTLTPWWEWQRGSYAAGDSLVPYHGEDYYAAKWDEGRGGRQWNENWETPSQWQSSRSWHSLTPWEEGKELGPSSPRGRGPDGGLPLGDPKAAGEGGERRGPGKVTSSYPPIFKAQPGESYREWKRQVAFWLGGEAGQLPPQYVGPRVMVQLRERAAQLVRHLNNEDVNGAGGLDLILKTLEMSPLIKQLDRHRVDQHRKKLMSLTRLPNESMESYITRGSIYRTQLQGMDAAMSMGESFYTGHLLDHARLTRRDKAMVKTRAGADTEDAITTALVELAPELEGEAGYPIGMGEPDLSLRQGDECLVQPQRGAWRGPKAALGAEVPSETAGDELPEEIEGLSEQGHSDDAVEVMHAANEAYALHFRAKQKIAEVKKLRQYYGKGDRAEKPSSEERRRAIAEQMKIHPCRICGEHGHWARECPKKGSVNATLVAWAPPSAKCSAPANEADQWSLLASCVQTSDSSQAFQYMKGCASLDVLVSRRGHRRGADVIDVQWCMQELVNKVILDIGCMKSVVGTRWMNSVVRRWREEGRWYKVVRESELFRFGNGTTLRSCYAVAFEATFARKHVILRFSVVAGDCPPLLSKPACSQLGLSIDCGKHCLSSPKLKVKAYGLPHAPNGHYLMNIEEFEGIVRTPIPRDFALPADVEAYVLQTRDPARLLLRGVVMEASRRPSLGGTSSTTPKCRLCGEMGHLAAQCPDLEEPEDPWMEVEDETHLLRRSLRSTTRPKETPTEYYDLTELTPEEKHLLVKRRARAAEARSRKQNNKALTGHLADFPSLSDRWSSDLALNIAGSLRARMITFAWKRFLWLLRVKEAVTRSFPDVVWKRNRRWVANLLMREVGAAWGHLGALKRSLGPWQSDLYNLILEIKGPEEQIDLYHLILVLQVTRPNRGLTQKLKAGVQTILSDMSEVNRVARLNTKSYVLEIVGETVRPSQVFPEGLNWRRAPTFEQIYTPTGAVLLKQWMSIERPDLVIMRPSGELWLPPTLRIRYDPQLQREARSAAMKEWYLVRELWKHQTELKGLMLVDQPFGSEAWELTFLREFPGWHTLVVDKCAFGRRPDEAVLDPPLQGRAHFGVNDASFAVELSKAARCRCPNGHDRTSNLRWEALAGQVWSLGLWNYVLEAAQRVLRQRAPLESWNGLAEPVDEDGWFVAPVANSQLPEEELRRVLGQIGSSGERYDYVTFEGEAAQLPRGVRAAVAHLHSTLGHPGNDRLVRMLVLSGAKDEVLTAARSLRCQVCASVRGPANDPQVSCLKPKMFNAALSGDSFFIFDVEGTKFGVVHYIDGLTDFHVGQCFSQPNSSRAARVLRDSWYGVFGPPDVLRTDGGTEFQGAVTVLNELFGVPHQVIPEGAKYQLGQVERHGGVLKIMLMKMVDALQLKGLEDMRMGVAAGLAAKNRLLTGAGVCPLQAVTGRASPLPLSLMTQLCSGKVKYRLNQSLEDDEEGATVYVYEPPQSRAGQPRRVRDNTSWVGPGTVVCVERDHPTPKRAWVRIKGRVKAVAMERLRLATVDELLGATVVSDFVKELEQELSQGRARVEQPVGDGSAPAEAKPDSSSSSSSSSEAEVGESIVPGMEWDATEERALRRSVATDVPVQLLREREKRATTEREAQMDPHELDFLKKRRLFEKVSDQLEPPTTLEQAAARGQMEDAYQKSQRKVIKALPSKARGTTSASSRGPSIHQVGVAAPGPSPWQELSGEDLDDLFEVYAACEVRAEQPQEIKELFDLSKGAVEEVRSGTAHVMGKDRVELQWRKLDASWRQAFTQPIVEAIQVYIKHEAIEAVPEDRWIPPEKILSSRFVLTNKTKEEPDPFKCKLKGRWIIGGHKDSEAGMHPTASPTASLLGQNLVNFLAVQFGWAVTYEDVTAAFLQGRPLPPEREVYVRLPKEDYPKEIYDLIRLFVGPGARVDMVKMTKGGFGLPESPRLWYQEYKSTLSELGLRELRLLPGVFCQMRDQGHLGAIASIHVDDTRYTGDKEAEATWERLHAKLQFGKRRQACDGWQKFCGRWERQDPTTMEIFYKMDDYVKEIPLLPPRPPGDPMLPLTEYEKKLISSTVGQLMWAGRQARFDLLYGTSHGQQLAGTGDPLALEALNKVVRRAREDVPLVVKRLGVPMDQWCVVTASDAAYGAQPRGASQGGFVIMIGDRRIANGPSNVAILEVQSAKIQRVVRCSMSAELSSGATAFEYGDYVKAVLGEMVLPPFSLKEWKTATMLWRHYLVLDAKTAYDALHSENLPSDRKLLIDIAVLREALTDNHQTFVRWVPGAEMVADALTKWNGNGVLQRVMEQGQWSLADTPELRRLRETAAARKKAILAKAQIQKGWEPTGYFDRWFPADEET</sequence>
<feature type="region of interest" description="Disordered" evidence="2">
    <location>
        <begin position="845"/>
        <end position="917"/>
    </location>
</feature>
<dbReference type="OrthoDB" id="414059at2759"/>
<dbReference type="GO" id="GO:0032259">
    <property type="term" value="P:methylation"/>
    <property type="evidence" value="ECO:0007669"/>
    <property type="project" value="UniProtKB-KW"/>
</dbReference>
<evidence type="ECO:0000256" key="2">
    <source>
        <dbReference type="SAM" id="MobiDB-lite"/>
    </source>
</evidence>
<dbReference type="Proteomes" id="UP000186817">
    <property type="component" value="Unassembled WGS sequence"/>
</dbReference>
<keyword evidence="1" id="KW-0862">Zinc</keyword>
<feature type="compositionally biased region" description="Low complexity" evidence="2">
    <location>
        <begin position="707"/>
        <end position="720"/>
    </location>
</feature>
<dbReference type="SUPFAM" id="SSF53098">
    <property type="entry name" value="Ribonuclease H-like"/>
    <property type="match status" value="1"/>
</dbReference>
<dbReference type="PROSITE" id="PS50994">
    <property type="entry name" value="INTEGRASE"/>
    <property type="match status" value="1"/>
</dbReference>
<accession>A0A1Q9C8B9</accession>
<evidence type="ECO:0000313" key="6">
    <source>
        <dbReference type="Proteomes" id="UP000186817"/>
    </source>
</evidence>
<protein>
    <submittedName>
        <fullName evidence="5">Putative DNA (Cytosine-5)-methyltransferase</fullName>
    </submittedName>
</protein>
<dbReference type="GO" id="GO:0015074">
    <property type="term" value="P:DNA integration"/>
    <property type="evidence" value="ECO:0007669"/>
    <property type="project" value="InterPro"/>
</dbReference>
<dbReference type="SUPFAM" id="SSF53335">
    <property type="entry name" value="S-adenosyl-L-methionine-dependent methyltransferases"/>
    <property type="match status" value="1"/>
</dbReference>
<keyword evidence="6" id="KW-1185">Reference proteome</keyword>
<dbReference type="SMART" id="SM00343">
    <property type="entry name" value="ZnF_C2HC"/>
    <property type="match status" value="2"/>
</dbReference>
<dbReference type="InterPro" id="IPR012337">
    <property type="entry name" value="RNaseH-like_sf"/>
</dbReference>
<name>A0A1Q9C8B9_SYMMI</name>
<feature type="compositionally biased region" description="Polar residues" evidence="2">
    <location>
        <begin position="2476"/>
        <end position="2485"/>
    </location>
</feature>
<feature type="region of interest" description="Disordered" evidence="2">
    <location>
        <begin position="582"/>
        <end position="605"/>
    </location>
</feature>
<feature type="region of interest" description="Disordered" evidence="2">
    <location>
        <begin position="773"/>
        <end position="794"/>
    </location>
</feature>
<keyword evidence="1" id="KW-0863">Zinc-finger</keyword>
<comment type="caution">
    <text evidence="5">The sequence shown here is derived from an EMBL/GenBank/DDBJ whole genome shotgun (WGS) entry which is preliminary data.</text>
</comment>
<proteinExistence type="predicted"/>
<dbReference type="EMBL" id="LSRX01001522">
    <property type="protein sequence ID" value="OLP79117.1"/>
    <property type="molecule type" value="Genomic_DNA"/>
</dbReference>
<dbReference type="PROSITE" id="PS50158">
    <property type="entry name" value="ZF_CCHC"/>
    <property type="match status" value="2"/>
</dbReference>
<feature type="region of interest" description="Disordered" evidence="2">
    <location>
        <begin position="2472"/>
        <end position="2498"/>
    </location>
</feature>
<feature type="domain" description="CCHC-type" evidence="3">
    <location>
        <begin position="1490"/>
        <end position="1506"/>
    </location>
</feature>
<feature type="compositionally biased region" description="Polar residues" evidence="2">
    <location>
        <begin position="848"/>
        <end position="866"/>
    </location>
</feature>
<dbReference type="Gene3D" id="3.30.420.10">
    <property type="entry name" value="Ribonuclease H-like superfamily/Ribonuclease H"/>
    <property type="match status" value="1"/>
</dbReference>
<dbReference type="InterPro" id="IPR001584">
    <property type="entry name" value="Integrase_cat-core"/>
</dbReference>
<dbReference type="InterPro" id="IPR036875">
    <property type="entry name" value="Znf_CCHC_sf"/>
</dbReference>
<dbReference type="Pfam" id="PF07727">
    <property type="entry name" value="RVT_2"/>
    <property type="match status" value="1"/>
</dbReference>
<dbReference type="Gene3D" id="4.10.60.10">
    <property type="entry name" value="Zinc finger, CCHC-type"/>
    <property type="match status" value="1"/>
</dbReference>
<feature type="region of interest" description="Disordered" evidence="2">
    <location>
        <begin position="2340"/>
        <end position="2382"/>
    </location>
</feature>